<evidence type="ECO:0000313" key="3">
    <source>
        <dbReference type="EMBL" id="CAK0854501.1"/>
    </source>
</evidence>
<accession>A0ABN9U668</accession>
<gene>
    <name evidence="3" type="ORF">PCOR1329_LOCUS45593</name>
</gene>
<protein>
    <submittedName>
        <fullName evidence="3">Uncharacterized protein</fullName>
    </submittedName>
</protein>
<feature type="compositionally biased region" description="Basic and acidic residues" evidence="1">
    <location>
        <begin position="113"/>
        <end position="126"/>
    </location>
</feature>
<feature type="region of interest" description="Disordered" evidence="1">
    <location>
        <begin position="83"/>
        <end position="152"/>
    </location>
</feature>
<evidence type="ECO:0000313" key="4">
    <source>
        <dbReference type="Proteomes" id="UP001189429"/>
    </source>
</evidence>
<evidence type="ECO:0000256" key="1">
    <source>
        <dbReference type="SAM" id="MobiDB-lite"/>
    </source>
</evidence>
<dbReference type="EMBL" id="CAUYUJ010015484">
    <property type="protein sequence ID" value="CAK0854501.1"/>
    <property type="molecule type" value="Genomic_DNA"/>
</dbReference>
<feature type="transmembrane region" description="Helical" evidence="2">
    <location>
        <begin position="42"/>
        <end position="74"/>
    </location>
</feature>
<feature type="non-terminal residue" evidence="3">
    <location>
        <position position="1"/>
    </location>
</feature>
<proteinExistence type="predicted"/>
<keyword evidence="4" id="KW-1185">Reference proteome</keyword>
<name>A0ABN9U668_9DINO</name>
<keyword evidence="2" id="KW-0812">Transmembrane</keyword>
<evidence type="ECO:0000256" key="2">
    <source>
        <dbReference type="SAM" id="Phobius"/>
    </source>
</evidence>
<keyword evidence="2" id="KW-0472">Membrane</keyword>
<organism evidence="3 4">
    <name type="scientific">Prorocentrum cordatum</name>
    <dbReference type="NCBI Taxonomy" id="2364126"/>
    <lineage>
        <taxon>Eukaryota</taxon>
        <taxon>Sar</taxon>
        <taxon>Alveolata</taxon>
        <taxon>Dinophyceae</taxon>
        <taxon>Prorocentrales</taxon>
        <taxon>Prorocentraceae</taxon>
        <taxon>Prorocentrum</taxon>
    </lineage>
</organism>
<keyword evidence="2" id="KW-1133">Transmembrane helix</keyword>
<sequence>GSSYPFEHQEPPAYRKKSFLISTLLMSNTFTTRMATMDTRSFVILAIAVCCAVLPLEITHLLSACVGAGLYLLVQALQGASVAPKRGGDSKSGKGGKGAGKAWGQSPPTSREWAPRGSERAPRLRDSAGLGRGAPLESASRGGTLKPEVRKPSAVPVLAPTFQSTGWEAEAEVAGFASGSLVSGKAFGVAVPEVDIVVNANPQVAGAGRMSWTGGWCCGPGSRSPT</sequence>
<reference evidence="3" key="1">
    <citation type="submission" date="2023-10" db="EMBL/GenBank/DDBJ databases">
        <authorList>
            <person name="Chen Y."/>
            <person name="Shah S."/>
            <person name="Dougan E. K."/>
            <person name="Thang M."/>
            <person name="Chan C."/>
        </authorList>
    </citation>
    <scope>NUCLEOTIDE SEQUENCE [LARGE SCALE GENOMIC DNA]</scope>
</reference>
<dbReference type="Proteomes" id="UP001189429">
    <property type="component" value="Unassembled WGS sequence"/>
</dbReference>
<comment type="caution">
    <text evidence="3">The sequence shown here is derived from an EMBL/GenBank/DDBJ whole genome shotgun (WGS) entry which is preliminary data.</text>
</comment>